<gene>
    <name evidence="1" type="ORF">Q8A70_17085</name>
</gene>
<comment type="caution">
    <text evidence="1">The sequence shown here is derived from an EMBL/GenBank/DDBJ whole genome shotgun (WGS) entry which is preliminary data.</text>
</comment>
<accession>A0ABU0YQH6</accession>
<sequence>MNALSTTVVVDGPSCEGAELGMYCFEVFVNGVRGQLHIQEELAFDFRGTATLSAATCLDILRLHRVELAEALARKLKGGGDSESGHYLLAWQDLVPGSLASRLAHFPTTRASGKRSREGDHA</sequence>
<organism evidence="1 2">
    <name type="scientific">Dongia sedimenti</name>
    <dbReference type="NCBI Taxonomy" id="3064282"/>
    <lineage>
        <taxon>Bacteria</taxon>
        <taxon>Pseudomonadati</taxon>
        <taxon>Pseudomonadota</taxon>
        <taxon>Alphaproteobacteria</taxon>
        <taxon>Rhodospirillales</taxon>
        <taxon>Dongiaceae</taxon>
        <taxon>Dongia</taxon>
    </lineage>
</organism>
<evidence type="ECO:0000313" key="1">
    <source>
        <dbReference type="EMBL" id="MDQ7249405.1"/>
    </source>
</evidence>
<keyword evidence="2" id="KW-1185">Reference proteome</keyword>
<evidence type="ECO:0000313" key="2">
    <source>
        <dbReference type="Proteomes" id="UP001230156"/>
    </source>
</evidence>
<evidence type="ECO:0008006" key="3">
    <source>
        <dbReference type="Google" id="ProtNLM"/>
    </source>
</evidence>
<reference evidence="2" key="1">
    <citation type="submission" date="2023-08" db="EMBL/GenBank/DDBJ databases">
        <title>Rhodospirillaceae gen. nov., a novel taxon isolated from the Yangtze River Yuezi River estuary sludge.</title>
        <authorList>
            <person name="Ruan L."/>
        </authorList>
    </citation>
    <scope>NUCLEOTIDE SEQUENCE [LARGE SCALE GENOMIC DNA]</scope>
    <source>
        <strain evidence="2">R-7</strain>
    </source>
</reference>
<proteinExistence type="predicted"/>
<name>A0ABU0YQH6_9PROT</name>
<protein>
    <recommendedName>
        <fullName evidence="3">DUF1488 family protein</fullName>
    </recommendedName>
</protein>
<dbReference type="InterPro" id="IPR036692">
    <property type="entry name" value="Shew3726-like_sf"/>
</dbReference>
<dbReference type="SUPFAM" id="SSF160272">
    <property type="entry name" value="Shew3726-like"/>
    <property type="match status" value="1"/>
</dbReference>
<dbReference type="RefSeq" id="WP_379957347.1">
    <property type="nucleotide sequence ID" value="NZ_JAUYVI010000005.1"/>
</dbReference>
<dbReference type="Proteomes" id="UP001230156">
    <property type="component" value="Unassembled WGS sequence"/>
</dbReference>
<dbReference type="EMBL" id="JAUYVI010000005">
    <property type="protein sequence ID" value="MDQ7249405.1"/>
    <property type="molecule type" value="Genomic_DNA"/>
</dbReference>